<sequence>MSRKRLFVVAGVVLLAVVVSVIVVVVRSSGDGPADAESSERSSVYAYRRAEVNGSSPTGIGTRLVLMDGDDFIGSEAFPGATALQFTVDGAYVFTRALGLDEIAAISVSTGEVVTVPCQGCDEHFEECSCPGVVPVGGSRIAWVGPDGRLVYADFAAEEPSPQVTETVLPTEESYRDDLEHPYLVGGTDSIAVTAYPSGYFPLTSPLFLVPTEGEPQRIEVDGRLNITGAAFSPDGAQLAIVGFRSGCPTVTVVDMDSGVAGEATRVTDSCNWRDISLDRVWWDTDGTLNAYYLHEDEPVGVHRQLVEGEWVDAAEPGNVQTFQFSGDTALTITQLDEEAHANLLELVVGGEPERIDHNVHAVTVAPEGAANFR</sequence>
<reference evidence="1 2" key="2">
    <citation type="submission" date="2019-05" db="EMBL/GenBank/DDBJ databases">
        <title>Glycomyces buryatensis sp. nov.</title>
        <authorList>
            <person name="Nikitina E."/>
        </authorList>
    </citation>
    <scope>NUCLEOTIDE SEQUENCE [LARGE SCALE GENOMIC DNA]</scope>
    <source>
        <strain evidence="1 2">18</strain>
    </source>
</reference>
<organism evidence="1 2">
    <name type="scientific">Glycomyces buryatensis</name>
    <dbReference type="NCBI Taxonomy" id="2570927"/>
    <lineage>
        <taxon>Bacteria</taxon>
        <taxon>Bacillati</taxon>
        <taxon>Actinomycetota</taxon>
        <taxon>Actinomycetes</taxon>
        <taxon>Glycomycetales</taxon>
        <taxon>Glycomycetaceae</taxon>
        <taxon>Glycomyces</taxon>
    </lineage>
</organism>
<protein>
    <recommendedName>
        <fullName evidence="3">WD40 repeat domain-containing protein</fullName>
    </recommendedName>
</protein>
<evidence type="ECO:0000313" key="2">
    <source>
        <dbReference type="Proteomes" id="UP000308760"/>
    </source>
</evidence>
<proteinExistence type="predicted"/>
<comment type="caution">
    <text evidence="1">The sequence shown here is derived from an EMBL/GenBank/DDBJ whole genome shotgun (WGS) entry which is preliminary data.</text>
</comment>
<name>A0A4S8QLD5_9ACTN</name>
<keyword evidence="2" id="KW-1185">Reference proteome</keyword>
<reference evidence="2" key="1">
    <citation type="submission" date="2019-04" db="EMBL/GenBank/DDBJ databases">
        <title>Nocardioides xinjiangensis sp. nov.</title>
        <authorList>
            <person name="Liu S."/>
        </authorList>
    </citation>
    <scope>NUCLEOTIDE SEQUENCE [LARGE SCALE GENOMIC DNA]</scope>
    <source>
        <strain evidence="2">18</strain>
    </source>
</reference>
<dbReference type="EMBL" id="STGY01000028">
    <property type="protein sequence ID" value="THV42229.1"/>
    <property type="molecule type" value="Genomic_DNA"/>
</dbReference>
<evidence type="ECO:0000313" key="1">
    <source>
        <dbReference type="EMBL" id="THV42229.1"/>
    </source>
</evidence>
<gene>
    <name evidence="1" type="ORF">FAB82_07420</name>
</gene>
<accession>A0A4S8QLD5</accession>
<dbReference type="SUPFAM" id="SSF82171">
    <property type="entry name" value="DPP6 N-terminal domain-like"/>
    <property type="match status" value="1"/>
</dbReference>
<dbReference type="Gene3D" id="2.120.10.30">
    <property type="entry name" value="TolB, C-terminal domain"/>
    <property type="match status" value="1"/>
</dbReference>
<dbReference type="OrthoDB" id="3680186at2"/>
<dbReference type="AlphaFoldDB" id="A0A4S8QLD5"/>
<dbReference type="InterPro" id="IPR011042">
    <property type="entry name" value="6-blade_b-propeller_TolB-like"/>
</dbReference>
<dbReference type="RefSeq" id="WP_136533911.1">
    <property type="nucleotide sequence ID" value="NZ_STGY01000028.1"/>
</dbReference>
<evidence type="ECO:0008006" key="3">
    <source>
        <dbReference type="Google" id="ProtNLM"/>
    </source>
</evidence>
<dbReference type="Proteomes" id="UP000308760">
    <property type="component" value="Unassembled WGS sequence"/>
</dbReference>